<evidence type="ECO:0000256" key="2">
    <source>
        <dbReference type="ARBA" id="ARBA00023315"/>
    </source>
</evidence>
<feature type="region of interest" description="Disordered" evidence="3">
    <location>
        <begin position="1"/>
        <end position="37"/>
    </location>
</feature>
<dbReference type="GO" id="GO:0016747">
    <property type="term" value="F:acyltransferase activity, transferring groups other than amino-acyl groups"/>
    <property type="evidence" value="ECO:0007669"/>
    <property type="project" value="InterPro"/>
</dbReference>
<dbReference type="Gene3D" id="3.40.630.30">
    <property type="match status" value="1"/>
</dbReference>
<evidence type="ECO:0000313" key="5">
    <source>
        <dbReference type="EMBL" id="KUM86907.1"/>
    </source>
</evidence>
<dbReference type="Pfam" id="PF00583">
    <property type="entry name" value="Acetyltransf_1"/>
    <property type="match status" value="2"/>
</dbReference>
<proteinExistence type="predicted"/>
<accession>A0A101N5E7</accession>
<reference evidence="5 6" key="1">
    <citation type="submission" date="2015-10" db="EMBL/GenBank/DDBJ databases">
        <title>Draft genome sequence of Streptomyces pseudovenezuelae DSM 40212, type strain for the species Streptomyces pseudovenezuelae.</title>
        <authorList>
            <person name="Ruckert C."/>
            <person name="Winkler A."/>
            <person name="Kalinowski J."/>
            <person name="Kampfer P."/>
            <person name="Glaeser S."/>
        </authorList>
    </citation>
    <scope>NUCLEOTIDE SEQUENCE [LARGE SCALE GENOMIC DNA]</scope>
    <source>
        <strain evidence="5 6">DSM 40212</strain>
    </source>
</reference>
<dbReference type="PANTHER" id="PTHR43877:SF1">
    <property type="entry name" value="ACETYLTRANSFERASE"/>
    <property type="match status" value="1"/>
</dbReference>
<dbReference type="EMBL" id="LMWM01000019">
    <property type="protein sequence ID" value="KUM86907.1"/>
    <property type="molecule type" value="Genomic_DNA"/>
</dbReference>
<dbReference type="CDD" id="cd04301">
    <property type="entry name" value="NAT_SF"/>
    <property type="match status" value="2"/>
</dbReference>
<dbReference type="InterPro" id="IPR016181">
    <property type="entry name" value="Acyl_CoA_acyltransferase"/>
</dbReference>
<dbReference type="InterPro" id="IPR050832">
    <property type="entry name" value="Bact_Acetyltransf"/>
</dbReference>
<organism evidence="5 6">
    <name type="scientific">Streptomyces pseudovenezuelae</name>
    <dbReference type="NCBI Taxonomy" id="67350"/>
    <lineage>
        <taxon>Bacteria</taxon>
        <taxon>Bacillati</taxon>
        <taxon>Actinomycetota</taxon>
        <taxon>Actinomycetes</taxon>
        <taxon>Kitasatosporales</taxon>
        <taxon>Streptomycetaceae</taxon>
        <taxon>Streptomyces</taxon>
        <taxon>Streptomyces aurantiacus group</taxon>
    </lineage>
</organism>
<sequence length="317" mass="34051">MPLRAPGSGGRLRAPAAPDSPTETRLSFDITPLTDPRPAPASRRLAWLASGADGVPLGSAFLRLFTKEGQDHLAELRLAVHGTERRRGVGTRLLEAAVDAARTERRRSVIAEAEQDSPADLFLAARGFRQVLALTYARLPLADVDRAAIDALLELPHPGYRLTEWEGTVPDALAQSFAHSRRAMDDMPMEGTDFGRVVWDVERVVAAAEAVARRGELLHTVAVLDADGGVVGFSELVVPGDGTGEGQHYGTAVLPEHRGRGLARWMKAAAVRHALARHPELAGLRTDTAAGNKPMQAVNASLGYVPTHQAVEYQLDL</sequence>
<dbReference type="Proteomes" id="UP000053039">
    <property type="component" value="Unassembled WGS sequence"/>
</dbReference>
<evidence type="ECO:0000256" key="3">
    <source>
        <dbReference type="SAM" id="MobiDB-lite"/>
    </source>
</evidence>
<feature type="domain" description="N-acetyltransferase" evidence="4">
    <location>
        <begin position="1"/>
        <end position="156"/>
    </location>
</feature>
<evidence type="ECO:0000313" key="6">
    <source>
        <dbReference type="Proteomes" id="UP000053039"/>
    </source>
</evidence>
<gene>
    <name evidence="5" type="ORF">AQI94_19795</name>
</gene>
<feature type="domain" description="N-acetyltransferase" evidence="4">
    <location>
        <begin position="184"/>
        <end position="317"/>
    </location>
</feature>
<name>A0A101N5E7_9ACTN</name>
<evidence type="ECO:0000259" key="4">
    <source>
        <dbReference type="PROSITE" id="PS51186"/>
    </source>
</evidence>
<dbReference type="SUPFAM" id="SSF55729">
    <property type="entry name" value="Acyl-CoA N-acyltransferases (Nat)"/>
    <property type="match status" value="2"/>
</dbReference>
<dbReference type="AlphaFoldDB" id="A0A101N5E7"/>
<keyword evidence="2" id="KW-0012">Acyltransferase</keyword>
<dbReference type="InterPro" id="IPR000182">
    <property type="entry name" value="GNAT_dom"/>
</dbReference>
<dbReference type="PROSITE" id="PS51186">
    <property type="entry name" value="GNAT"/>
    <property type="match status" value="2"/>
</dbReference>
<protein>
    <submittedName>
        <fullName evidence="5">Acetyltransferase</fullName>
    </submittedName>
</protein>
<keyword evidence="1 5" id="KW-0808">Transferase</keyword>
<comment type="caution">
    <text evidence="5">The sequence shown here is derived from an EMBL/GenBank/DDBJ whole genome shotgun (WGS) entry which is preliminary data.</text>
</comment>
<evidence type="ECO:0000256" key="1">
    <source>
        <dbReference type="ARBA" id="ARBA00022679"/>
    </source>
</evidence>
<dbReference type="PANTHER" id="PTHR43877">
    <property type="entry name" value="AMINOALKYLPHOSPHONATE N-ACETYLTRANSFERASE-RELATED-RELATED"/>
    <property type="match status" value="1"/>
</dbReference>